<dbReference type="SUPFAM" id="SSF101116">
    <property type="entry name" value="Flagellar export chaperone FliS"/>
    <property type="match status" value="1"/>
</dbReference>
<dbReference type="InterPro" id="IPR036584">
    <property type="entry name" value="FliS_sf"/>
</dbReference>
<dbReference type="Proteomes" id="UP000233458">
    <property type="component" value="Chromosome"/>
</dbReference>
<accession>A0ABM6Q4L0</accession>
<proteinExistence type="predicted"/>
<feature type="region of interest" description="Disordered" evidence="1">
    <location>
        <begin position="171"/>
        <end position="190"/>
    </location>
</feature>
<evidence type="ECO:0000256" key="1">
    <source>
        <dbReference type="SAM" id="MobiDB-lite"/>
    </source>
</evidence>
<keyword evidence="3" id="KW-1185">Reference proteome</keyword>
<gene>
    <name evidence="2" type="ORF">CSC3H3_00585</name>
</gene>
<protein>
    <recommendedName>
        <fullName evidence="4">Flagellar protein FliS</fullName>
    </recommendedName>
</protein>
<reference evidence="2 3" key="1">
    <citation type="submission" date="2017-10" db="EMBL/GenBank/DDBJ databases">
        <title>Biodiversity and function of Thalassospira species in the particle-attached aromatic-hydrocarbon-degrading consortia from the surface seawater of the China South Sea.</title>
        <authorList>
            <person name="Dong C."/>
            <person name="Liu R."/>
            <person name="Shao Z."/>
        </authorList>
    </citation>
    <scope>NUCLEOTIDE SEQUENCE [LARGE SCALE GENOMIC DNA]</scope>
    <source>
        <strain evidence="2 3">CSC3H3</strain>
    </source>
</reference>
<organism evidence="2 3">
    <name type="scientific">Thalassospira marina</name>
    <dbReference type="NCBI Taxonomy" id="2048283"/>
    <lineage>
        <taxon>Bacteria</taxon>
        <taxon>Pseudomonadati</taxon>
        <taxon>Pseudomonadota</taxon>
        <taxon>Alphaproteobacteria</taxon>
        <taxon>Rhodospirillales</taxon>
        <taxon>Thalassospiraceae</taxon>
        <taxon>Thalassospira</taxon>
    </lineage>
</organism>
<evidence type="ECO:0000313" key="3">
    <source>
        <dbReference type="Proteomes" id="UP000233458"/>
    </source>
</evidence>
<evidence type="ECO:0008006" key="4">
    <source>
        <dbReference type="Google" id="ProtNLM"/>
    </source>
</evidence>
<evidence type="ECO:0000313" key="2">
    <source>
        <dbReference type="EMBL" id="AUG51380.1"/>
    </source>
</evidence>
<sequence length="190" mass="21875">MPIWKPKCTSLNCCVISLKPYGEIMMTKMKLKNRSRTREAQAPRPALNQFVGASSLYNNALRTTSPMTMMVLAITRVRQHLRLALKFHTDGQFDEETRERAIVLGKLRGLRAVVAPVDAPELSRDLMAFYTRMLRVLTRSNRDIPHETRYSYVDRHLEAMARQWNQVALGNTETSNPSQLPEKSRFNQVL</sequence>
<dbReference type="Gene3D" id="1.20.120.340">
    <property type="entry name" value="Flagellar protein FliS"/>
    <property type="match status" value="1"/>
</dbReference>
<dbReference type="EMBL" id="CP024199">
    <property type="protein sequence ID" value="AUG51380.1"/>
    <property type="molecule type" value="Genomic_DNA"/>
</dbReference>
<name>A0ABM6Q4L0_9PROT</name>